<reference evidence="10" key="1">
    <citation type="submission" date="2018-01" db="EMBL/GenBank/DDBJ databases">
        <title>An insight into the sialome of Amazonian anophelines.</title>
        <authorList>
            <person name="Ribeiro J.M."/>
            <person name="Scarpassa V."/>
            <person name="Calvo E."/>
        </authorList>
    </citation>
    <scope>NUCLEOTIDE SEQUENCE</scope>
</reference>
<evidence type="ECO:0000256" key="8">
    <source>
        <dbReference type="SAM" id="MobiDB-lite"/>
    </source>
</evidence>
<feature type="compositionally biased region" description="Basic residues" evidence="8">
    <location>
        <begin position="417"/>
        <end position="442"/>
    </location>
</feature>
<evidence type="ECO:0000256" key="6">
    <source>
        <dbReference type="ARBA" id="ARBA00023163"/>
    </source>
</evidence>
<feature type="region of interest" description="Disordered" evidence="8">
    <location>
        <begin position="1"/>
        <end position="52"/>
    </location>
</feature>
<feature type="region of interest" description="Disordered" evidence="8">
    <location>
        <begin position="215"/>
        <end position="237"/>
    </location>
</feature>
<evidence type="ECO:0000259" key="9">
    <source>
        <dbReference type="PROSITE" id="PS51042"/>
    </source>
</evidence>
<dbReference type="GO" id="GO:0000978">
    <property type="term" value="F:RNA polymerase II cis-regulatory region sequence-specific DNA binding"/>
    <property type="evidence" value="ECO:0007669"/>
    <property type="project" value="TreeGrafter"/>
</dbReference>
<keyword evidence="6" id="KW-0804">Transcription</keyword>
<dbReference type="Pfam" id="PF02376">
    <property type="entry name" value="CUT"/>
    <property type="match status" value="1"/>
</dbReference>
<keyword evidence="4" id="KW-0238">DNA-binding</keyword>
<dbReference type="PANTHER" id="PTHR14057:SF47">
    <property type="entry name" value="HOMEOBOX PROTEIN ONECUT"/>
    <property type="match status" value="1"/>
</dbReference>
<feature type="compositionally biased region" description="Gly residues" evidence="8">
    <location>
        <begin position="371"/>
        <end position="406"/>
    </location>
</feature>
<dbReference type="SMART" id="SM01109">
    <property type="entry name" value="CUT"/>
    <property type="match status" value="1"/>
</dbReference>
<dbReference type="InterPro" id="IPR051649">
    <property type="entry name" value="CUT_Homeobox"/>
</dbReference>
<evidence type="ECO:0000256" key="1">
    <source>
        <dbReference type="ARBA" id="ARBA00004123"/>
    </source>
</evidence>
<dbReference type="GO" id="GO:0005634">
    <property type="term" value="C:nucleus"/>
    <property type="evidence" value="ECO:0007669"/>
    <property type="project" value="UniProtKB-SubCell"/>
</dbReference>
<comment type="subcellular location">
    <subcellularLocation>
        <location evidence="1">Nucleus</location>
    </subcellularLocation>
</comment>
<feature type="compositionally biased region" description="Low complexity" evidence="8">
    <location>
        <begin position="26"/>
        <end position="51"/>
    </location>
</feature>
<feature type="compositionally biased region" description="Polar residues" evidence="8">
    <location>
        <begin position="13"/>
        <end position="25"/>
    </location>
</feature>
<evidence type="ECO:0000256" key="4">
    <source>
        <dbReference type="ARBA" id="ARBA00023125"/>
    </source>
</evidence>
<feature type="region of interest" description="Disordered" evidence="8">
    <location>
        <begin position="368"/>
        <end position="442"/>
    </location>
</feature>
<keyword evidence="5" id="KW-0371">Homeobox</keyword>
<evidence type="ECO:0000256" key="5">
    <source>
        <dbReference type="ARBA" id="ARBA00023155"/>
    </source>
</evidence>
<proteinExistence type="inferred from homology"/>
<dbReference type="EMBL" id="GGFL01003085">
    <property type="protein sequence ID" value="MBW67263.1"/>
    <property type="molecule type" value="Transcribed_RNA"/>
</dbReference>
<dbReference type="AlphaFoldDB" id="A0A2M4CPN8"/>
<dbReference type="VEuPathDB" id="VectorBase:ADAR2_010576"/>
<evidence type="ECO:0000313" key="10">
    <source>
        <dbReference type="EMBL" id="MBW67263.1"/>
    </source>
</evidence>
<dbReference type="InterPro" id="IPR010982">
    <property type="entry name" value="Lambda_DNA-bd_dom_sf"/>
</dbReference>
<evidence type="ECO:0000256" key="2">
    <source>
        <dbReference type="ARBA" id="ARBA00008190"/>
    </source>
</evidence>
<evidence type="ECO:0000256" key="7">
    <source>
        <dbReference type="ARBA" id="ARBA00023242"/>
    </source>
</evidence>
<dbReference type="InterPro" id="IPR003350">
    <property type="entry name" value="CUT_dom"/>
</dbReference>
<protein>
    <submittedName>
        <fullName evidence="10">Putative ccaat displacement protein</fullName>
    </submittedName>
</protein>
<dbReference type="PROSITE" id="PS51042">
    <property type="entry name" value="CUT"/>
    <property type="match status" value="1"/>
</dbReference>
<keyword evidence="7" id="KW-0539">Nucleus</keyword>
<dbReference type="GO" id="GO:0000981">
    <property type="term" value="F:DNA-binding transcription factor activity, RNA polymerase II-specific"/>
    <property type="evidence" value="ECO:0007669"/>
    <property type="project" value="TreeGrafter"/>
</dbReference>
<organism evidence="10">
    <name type="scientific">Anopheles darlingi</name>
    <name type="common">Mosquito</name>
    <dbReference type="NCBI Taxonomy" id="43151"/>
    <lineage>
        <taxon>Eukaryota</taxon>
        <taxon>Metazoa</taxon>
        <taxon>Ecdysozoa</taxon>
        <taxon>Arthropoda</taxon>
        <taxon>Hexapoda</taxon>
        <taxon>Insecta</taxon>
        <taxon>Pterygota</taxon>
        <taxon>Neoptera</taxon>
        <taxon>Endopterygota</taxon>
        <taxon>Diptera</taxon>
        <taxon>Nematocera</taxon>
        <taxon>Culicoidea</taxon>
        <taxon>Culicidae</taxon>
        <taxon>Anophelinae</taxon>
        <taxon>Anopheles</taxon>
    </lineage>
</organism>
<evidence type="ECO:0000256" key="3">
    <source>
        <dbReference type="ARBA" id="ARBA00023015"/>
    </source>
</evidence>
<sequence>MEQCNNDRPCVISSGNFFPQNSKSKQQQQQQQQQQQHQQQHLQQQQQQHTQAINKHLTQKDDSHLHSPHHQDHGSLGEIEVILVQQHKQDALSVIIHPQESMQQLNMCLGSQNPGSVDSMMSSDFQTLSPMHDRDSPVSLSTSTSYATLTPLQPLPPISTMSDKFAYSLGGNICEAFPGINSGSVGVNIEINSCYNLEKLGVIHSPVHLSAVQELSPTGASGGSVGGSGGDGGDQVVHQEHPHLQHAPDKGAAAAAAAAAGGHVVLKDVKLPDHLVVVDKHDDDERKHECILVRASPLPPSLGTVDDRFLSSAASVATTAGGGGGKPEQQQQQLVVVRHPKDDSDQYGGSASVQYLDGQVQANGAEVMLHGGTGSNGTGPGGGGGDDGGGDGGRGSSGGSSAGGSGQKDHHQQQQQQHHHQQQQHQHHQHHQQQQQHQHHHVFLSKSFSSKSNISDLNLCKDIVMDDVYDDGELEHVKMEEKKLEESCNQQLTNGGGSGGGGGGTGGIGVGGGSGGAGAGSKGGCGTLGDVGCINGDIEEINTKELAHRISSELKRYSIPQAIFAQRVLCRSQGTLSDLLRNPKPWSKLKSGRETFRRMYKWIQEPEYQRMSALRLAGIFGVLQTLVLRLNITSPTFPYQHLTTNHRLHNSV</sequence>
<dbReference type="PANTHER" id="PTHR14057">
    <property type="entry name" value="TRANSCRIPTION FACTOR ONECUT"/>
    <property type="match status" value="1"/>
</dbReference>
<accession>A0A2M4CPN8</accession>
<feature type="domain" description="CUT" evidence="9">
    <location>
        <begin position="532"/>
        <end position="618"/>
    </location>
</feature>
<dbReference type="VEuPathDB" id="VectorBase:ADAC006269"/>
<feature type="compositionally biased region" description="Gly residues" evidence="8">
    <location>
        <begin position="220"/>
        <end position="233"/>
    </location>
</feature>
<comment type="similarity">
    <text evidence="2">Belongs to the CUT homeobox family.</text>
</comment>
<name>A0A2M4CPN8_ANODA</name>
<dbReference type="Gene3D" id="1.10.260.40">
    <property type="entry name" value="lambda repressor-like DNA-binding domains"/>
    <property type="match status" value="1"/>
</dbReference>
<dbReference type="SUPFAM" id="SSF47413">
    <property type="entry name" value="lambda repressor-like DNA-binding domains"/>
    <property type="match status" value="1"/>
</dbReference>
<keyword evidence="3" id="KW-0805">Transcription regulation</keyword>
<dbReference type="FunFam" id="1.10.260.40:FF:000005">
    <property type="entry name" value="One cut domain family member"/>
    <property type="match status" value="1"/>
</dbReference>